<keyword evidence="1 3" id="KW-0193">Cuticle</keyword>
<dbReference type="PANTHER" id="PTHR10380">
    <property type="entry name" value="CUTICLE PROTEIN"/>
    <property type="match status" value="1"/>
</dbReference>
<proteinExistence type="predicted"/>
<organism evidence="6 7">
    <name type="scientific">Arctia plantaginis</name>
    <name type="common">Wood tiger moth</name>
    <name type="synonym">Phalaena plantaginis</name>
    <dbReference type="NCBI Taxonomy" id="874455"/>
    <lineage>
        <taxon>Eukaryota</taxon>
        <taxon>Metazoa</taxon>
        <taxon>Ecdysozoa</taxon>
        <taxon>Arthropoda</taxon>
        <taxon>Hexapoda</taxon>
        <taxon>Insecta</taxon>
        <taxon>Pterygota</taxon>
        <taxon>Neoptera</taxon>
        <taxon>Endopterygota</taxon>
        <taxon>Lepidoptera</taxon>
        <taxon>Glossata</taxon>
        <taxon>Ditrysia</taxon>
        <taxon>Noctuoidea</taxon>
        <taxon>Erebidae</taxon>
        <taxon>Arctiinae</taxon>
        <taxon>Arctia</taxon>
    </lineage>
</organism>
<dbReference type="PANTHER" id="PTHR10380:SF229">
    <property type="entry name" value="CUTICULAR PROTEIN 49AF, ISOFORM A"/>
    <property type="match status" value="1"/>
</dbReference>
<comment type="caution">
    <text evidence="6">The sequence shown here is derived from an EMBL/GenBank/DDBJ whole genome shotgun (WGS) entry which is preliminary data.</text>
</comment>
<accession>A0A8S1AAK6</accession>
<feature type="compositionally biased region" description="Basic residues" evidence="4">
    <location>
        <begin position="141"/>
        <end position="152"/>
    </location>
</feature>
<dbReference type="Proteomes" id="UP000494256">
    <property type="component" value="Unassembled WGS sequence"/>
</dbReference>
<dbReference type="OrthoDB" id="7471835at2759"/>
<gene>
    <name evidence="6" type="ORF">APLA_LOCUS10452</name>
</gene>
<evidence type="ECO:0000313" key="6">
    <source>
        <dbReference type="EMBL" id="CAB3243617.1"/>
    </source>
</evidence>
<dbReference type="InterPro" id="IPR000618">
    <property type="entry name" value="Insect_cuticle"/>
</dbReference>
<feature type="compositionally biased region" description="Polar residues" evidence="4">
    <location>
        <begin position="628"/>
        <end position="637"/>
    </location>
</feature>
<feature type="compositionally biased region" description="Polar residues" evidence="4">
    <location>
        <begin position="926"/>
        <end position="945"/>
    </location>
</feature>
<dbReference type="EMBL" id="CADEBD010000314">
    <property type="protein sequence ID" value="CAB3243617.1"/>
    <property type="molecule type" value="Genomic_DNA"/>
</dbReference>
<feature type="region of interest" description="Disordered" evidence="4">
    <location>
        <begin position="770"/>
        <end position="811"/>
    </location>
</feature>
<feature type="region of interest" description="Disordered" evidence="4">
    <location>
        <begin position="914"/>
        <end position="947"/>
    </location>
</feature>
<feature type="compositionally biased region" description="Basic and acidic residues" evidence="4">
    <location>
        <begin position="95"/>
        <end position="107"/>
    </location>
</feature>
<feature type="region of interest" description="Disordered" evidence="4">
    <location>
        <begin position="65"/>
        <end position="152"/>
    </location>
</feature>
<dbReference type="InterPro" id="IPR050468">
    <property type="entry name" value="Cuticle_Struct_Prot"/>
</dbReference>
<name>A0A8S1AAK6_ARCPL</name>
<evidence type="ECO:0000256" key="4">
    <source>
        <dbReference type="SAM" id="MobiDB-lite"/>
    </source>
</evidence>
<evidence type="ECO:0000256" key="5">
    <source>
        <dbReference type="SAM" id="SignalP"/>
    </source>
</evidence>
<dbReference type="GO" id="GO:0062129">
    <property type="term" value="C:chitin-based extracellular matrix"/>
    <property type="evidence" value="ECO:0007669"/>
    <property type="project" value="TreeGrafter"/>
</dbReference>
<dbReference type="PROSITE" id="PS00233">
    <property type="entry name" value="CHIT_BIND_RR_1"/>
    <property type="match status" value="1"/>
</dbReference>
<evidence type="ECO:0000313" key="7">
    <source>
        <dbReference type="Proteomes" id="UP000494256"/>
    </source>
</evidence>
<dbReference type="PROSITE" id="PS51155">
    <property type="entry name" value="CHIT_BIND_RR_2"/>
    <property type="match status" value="1"/>
</dbReference>
<feature type="signal peptide" evidence="5">
    <location>
        <begin position="1"/>
        <end position="20"/>
    </location>
</feature>
<keyword evidence="2 5" id="KW-0732">Signal</keyword>
<evidence type="ECO:0000256" key="1">
    <source>
        <dbReference type="ARBA" id="ARBA00022460"/>
    </source>
</evidence>
<reference evidence="6 7" key="1">
    <citation type="submission" date="2020-04" db="EMBL/GenBank/DDBJ databases">
        <authorList>
            <person name="Wallbank WR R."/>
            <person name="Pardo Diaz C."/>
            <person name="Kozak K."/>
            <person name="Martin S."/>
            <person name="Jiggins C."/>
            <person name="Moest M."/>
            <person name="Warren A I."/>
            <person name="Byers J.R.P. K."/>
            <person name="Montejo-Kovacevich G."/>
            <person name="Yen C E."/>
        </authorList>
    </citation>
    <scope>NUCLEOTIDE SEQUENCE [LARGE SCALE GENOMIC DNA]</scope>
</reference>
<feature type="compositionally biased region" description="Polar residues" evidence="4">
    <location>
        <begin position="775"/>
        <end position="784"/>
    </location>
</feature>
<feature type="chain" id="PRO_5035748427" evidence="5">
    <location>
        <begin position="21"/>
        <end position="1422"/>
    </location>
</feature>
<feature type="region of interest" description="Disordered" evidence="4">
    <location>
        <begin position="617"/>
        <end position="658"/>
    </location>
</feature>
<evidence type="ECO:0000256" key="2">
    <source>
        <dbReference type="ARBA" id="ARBA00022729"/>
    </source>
</evidence>
<dbReference type="Pfam" id="PF00379">
    <property type="entry name" value="Chitin_bind_4"/>
    <property type="match status" value="1"/>
</dbReference>
<sequence length="1422" mass="157982">MLVLCSKILVILVLAQYVTSVEFYKSKRVPPKYKEIRRTYSLKEEENVDSTPADTFLEKNTDRDTSIGNIETTDDNQPSFTTILTNDNGGTIDYPLKKNEEKDKTEPVEADVNNNSDQAKESIDNIQSTENEQTSFTTTVKPKRRPFNLRKKSKSSEIDINVSNDRDKVSIEKIQTTNKKQFSLTTSTIMAKRRNFNLRPIRNKGDKAPNKPLETFVKDNIDKDEETIDDKQITEEKKPVVSTTTIKPKRRFSHLRTLKNRREKVQTVPATTSDIVNTNQDKVSNGNLQTIREEIPVATTRKMKPLRRTLNVYSLKRKEEKTDSKISSGNVQTTEDEKVIITTSTVRAKTPTTLGLKSNLKKKEQGGDSKFLETVVDEDTYQDEVSNIQVIGDKKPNVITSTVKPESPATSPYSLKREEGNTDGETLEALIKENAEQGKVAIDNIQIIKEKKPIVSTSTINPKTVTLSPQLLHNEEEYIDSEYVEKIVNENTGQIKVSLDDVKSTRDKKLSVTARRVKPTTSTSSLYSLKKETDNKSVKTVVQDNTGQIELPLDTLKTTGDNKLSLSLNKDTNVASDVTLLSKKTGQNKESIGNLQATGEKKVTVTTSTIKPRRRTLSLSSLKRKEVNPNTKPVSTQKTDRDQVTTSNERTTGEEKLRVTTSTVKPKTSTSSLYSLKKETDNKSVKTVVKDNTSQTELALDTLKTTGDNKLSLSLNKDTNVESGVTLFSEKTAQNEESIGNLQATGGKKDTVTTSTIKPRRRTLSLSSLKRKEVNPSTKPVSTQKTDRDQVTTSNERTTGEEKLRVTTSTVKPKTSTSSLYSLKKETDNKSVKTVVQDNTGQIELPLDTFKITGDNKLSLSLNLDTKVASVETIVNKNTGQNEESTGNVQATGEKKVTITTSSIKPRRRTLSLSSLKRKEEHSDTKPVSTQKTDQDQVTTSNGRTTGEEKLRVITSTVKPKTSTSSLYTLKKETDNKSVKTFVKDNTGSIELALDTLKITGDNKLSLSLNKDTNVASVETIVNENTGRNKVSIGNVQATRENKVTVTTTAIKPRTRTPNIYPLKRKEENSQNKLIATPVNENTDQYQVTTSDLRANGNQKLSVTSRIMKPQRRTSNLNYLKKTEENTSSKPIETFVNENIRQEKASTGDLQNSGDKKFSLISSTIEPKRLTVNLDSLKINEDNTKSKSVDTFVSKNFGHEKISIDNLQSEQATINEEANSNISTKEPEILTVNSAISDHGSKRIIKTQRKIVVKNTDEGSKPITISSVSNKDGHMKVVAAQAPQSYENYFQTTTPYTKLEKTTQNHDNFVPIVGVHNYVYAYNGDYHYSYEGGDGTKAFERGELKSADGSSNSSGVVGGYSYKDKDGNVFNLSYTAGEGGYQPVGAHLPTSPPIPPAIQRVLRILATKTTPEPITERIKSDH</sequence>
<protein>
    <submittedName>
        <fullName evidence="6">Uncharacterized protein</fullName>
    </submittedName>
</protein>
<feature type="compositionally biased region" description="Polar residues" evidence="4">
    <location>
        <begin position="66"/>
        <end position="89"/>
    </location>
</feature>
<evidence type="ECO:0000256" key="3">
    <source>
        <dbReference type="PROSITE-ProRule" id="PRU00497"/>
    </source>
</evidence>
<dbReference type="GO" id="GO:0008010">
    <property type="term" value="F:structural constituent of chitin-based larval cuticle"/>
    <property type="evidence" value="ECO:0007669"/>
    <property type="project" value="TreeGrafter"/>
</dbReference>
<dbReference type="InterPro" id="IPR031311">
    <property type="entry name" value="CHIT_BIND_RR_consensus"/>
</dbReference>
<feature type="compositionally biased region" description="Polar residues" evidence="4">
    <location>
        <begin position="124"/>
        <end position="140"/>
    </location>
</feature>